<dbReference type="InterPro" id="IPR008278">
    <property type="entry name" value="4-PPantetheinyl_Trfase_dom"/>
</dbReference>
<sequence>MKWRRLSLTGLARLGPPEGAAFVFLMEDKRPGFLRSYSRAVAEYLAQRLTGNVGLRVQKDSHGRPFLPGSRLNVSISHSGPCLMIALATAEVGVDIDYIRNPATWPDLYRWINCPEDRWPTPTEQEFLACWTAKESILKMLPGGFDYGVQRVSVPPSASGAWHPVWVDERRFYLRLLPSWKSMIASIALTDLEVVLPFLLTSPLPEVQNA</sequence>
<keyword evidence="1 3" id="KW-0808">Transferase</keyword>
<protein>
    <submittedName>
        <fullName evidence="3">4'-phosphopantetheinyl transferase superfamily protein</fullName>
    </submittedName>
</protein>
<dbReference type="Proteomes" id="UP000595420">
    <property type="component" value="Chromosome"/>
</dbReference>
<reference evidence="3 4" key="1">
    <citation type="submission" date="2020-07" db="EMBL/GenBank/DDBJ databases">
        <title>Complete genome sequence analysis of Acidithiobacillus ferrivorans XJFY6S-08 reveals extreme environmental adaptation to alpine acid mine drainage.</title>
        <authorList>
            <person name="Yan L."/>
            <person name="Ni Y."/>
        </authorList>
    </citation>
    <scope>NUCLEOTIDE SEQUENCE [LARGE SCALE GENOMIC DNA]</scope>
    <source>
        <strain evidence="3 4">XJFY6S-08</strain>
    </source>
</reference>
<feature type="domain" description="4'-phosphopantetheinyl transferase" evidence="2">
    <location>
        <begin position="92"/>
        <end position="168"/>
    </location>
</feature>
<organism evidence="3 4">
    <name type="scientific">Acidithiobacillus ferrivorans</name>
    <dbReference type="NCBI Taxonomy" id="160808"/>
    <lineage>
        <taxon>Bacteria</taxon>
        <taxon>Pseudomonadati</taxon>
        <taxon>Pseudomonadota</taxon>
        <taxon>Acidithiobacillia</taxon>
        <taxon>Acidithiobacillales</taxon>
        <taxon>Acidithiobacillaceae</taxon>
        <taxon>Acidithiobacillus</taxon>
    </lineage>
</organism>
<evidence type="ECO:0000313" key="3">
    <source>
        <dbReference type="EMBL" id="QQD74039.1"/>
    </source>
</evidence>
<dbReference type="AlphaFoldDB" id="A0A7T4WG93"/>
<evidence type="ECO:0000259" key="2">
    <source>
        <dbReference type="Pfam" id="PF01648"/>
    </source>
</evidence>
<evidence type="ECO:0000313" key="4">
    <source>
        <dbReference type="Proteomes" id="UP000595420"/>
    </source>
</evidence>
<accession>A0A7T4WG93</accession>
<dbReference type="EMBL" id="CP059488">
    <property type="protein sequence ID" value="QQD74039.1"/>
    <property type="molecule type" value="Genomic_DNA"/>
</dbReference>
<dbReference type="Gene3D" id="3.90.470.20">
    <property type="entry name" value="4'-phosphopantetheinyl transferase domain"/>
    <property type="match status" value="1"/>
</dbReference>
<dbReference type="GO" id="GO:0000287">
    <property type="term" value="F:magnesium ion binding"/>
    <property type="evidence" value="ECO:0007669"/>
    <property type="project" value="InterPro"/>
</dbReference>
<gene>
    <name evidence="3" type="ORF">H2515_07435</name>
</gene>
<dbReference type="GO" id="GO:0008897">
    <property type="term" value="F:holo-[acyl-carrier-protein] synthase activity"/>
    <property type="evidence" value="ECO:0007669"/>
    <property type="project" value="InterPro"/>
</dbReference>
<dbReference type="RefSeq" id="WP_198661333.1">
    <property type="nucleotide sequence ID" value="NZ_CP059488.1"/>
</dbReference>
<name>A0A7T4WG93_9PROT</name>
<evidence type="ECO:0000256" key="1">
    <source>
        <dbReference type="ARBA" id="ARBA00022679"/>
    </source>
</evidence>
<dbReference type="Pfam" id="PF01648">
    <property type="entry name" value="ACPS"/>
    <property type="match status" value="1"/>
</dbReference>
<dbReference type="InterPro" id="IPR037143">
    <property type="entry name" value="4-PPantetheinyl_Trfase_dom_sf"/>
</dbReference>
<dbReference type="SUPFAM" id="SSF56214">
    <property type="entry name" value="4'-phosphopantetheinyl transferase"/>
    <property type="match status" value="2"/>
</dbReference>
<proteinExistence type="predicted"/>